<accession>A0AAY5KNJ3</accession>
<protein>
    <submittedName>
        <fullName evidence="2">Uncharacterized protein</fullName>
    </submittedName>
</protein>
<keyword evidence="1" id="KW-0472">Membrane</keyword>
<keyword evidence="1" id="KW-0812">Transmembrane</keyword>
<dbReference type="Ensembl" id="ENSELUT00000100272.1">
    <property type="protein sequence ID" value="ENSELUP00000090296.1"/>
    <property type="gene ID" value="ENSELUG00000016908.3"/>
</dbReference>
<reference evidence="2" key="2">
    <citation type="submission" date="2025-08" db="UniProtKB">
        <authorList>
            <consortium name="Ensembl"/>
        </authorList>
    </citation>
    <scope>IDENTIFICATION</scope>
</reference>
<reference evidence="2 3" key="1">
    <citation type="submission" date="2020-02" db="EMBL/GenBank/DDBJ databases">
        <title>Esox lucius (northern pike) genome, fEsoLuc1, primary haplotype.</title>
        <authorList>
            <person name="Myers G."/>
            <person name="Karagic N."/>
            <person name="Meyer A."/>
            <person name="Pippel M."/>
            <person name="Reichard M."/>
            <person name="Winkler S."/>
            <person name="Tracey A."/>
            <person name="Sims Y."/>
            <person name="Howe K."/>
            <person name="Rhie A."/>
            <person name="Formenti G."/>
            <person name="Durbin R."/>
            <person name="Fedrigo O."/>
            <person name="Jarvis E.D."/>
        </authorList>
    </citation>
    <scope>NUCLEOTIDE SEQUENCE [LARGE SCALE GENOMIC DNA]</scope>
</reference>
<dbReference type="GeneTree" id="ENSGT00940000153470"/>
<keyword evidence="3" id="KW-1185">Reference proteome</keyword>
<feature type="transmembrane region" description="Helical" evidence="1">
    <location>
        <begin position="66"/>
        <end position="92"/>
    </location>
</feature>
<sequence length="175" mass="19695">MYGSRGVIYTPRTARTHCAGDGVNGLVAEENCCSLCSGAREHIAELHPFLKHVHYWLSVTELIYNYYIDVCGLLHFNGRWIWCFLFLLKMIAVNTDYSTMVRRCLLTFKPFRIFVVGIGFFSLCFLMTSLGGQFSAKRPGDSPFTIRAEGMLQNVDGTASVSLFIHTLPAHNEQG</sequence>
<keyword evidence="1" id="KW-1133">Transmembrane helix</keyword>
<evidence type="ECO:0000313" key="3">
    <source>
        <dbReference type="Proteomes" id="UP000265140"/>
    </source>
</evidence>
<evidence type="ECO:0000256" key="1">
    <source>
        <dbReference type="SAM" id="Phobius"/>
    </source>
</evidence>
<gene>
    <name evidence="2" type="primary">MGAT5B</name>
</gene>
<dbReference type="Proteomes" id="UP000265140">
    <property type="component" value="Chromosome 11"/>
</dbReference>
<feature type="transmembrane region" description="Helical" evidence="1">
    <location>
        <begin position="113"/>
        <end position="134"/>
    </location>
</feature>
<organism evidence="2 3">
    <name type="scientific">Esox lucius</name>
    <name type="common">Northern pike</name>
    <dbReference type="NCBI Taxonomy" id="8010"/>
    <lineage>
        <taxon>Eukaryota</taxon>
        <taxon>Metazoa</taxon>
        <taxon>Chordata</taxon>
        <taxon>Craniata</taxon>
        <taxon>Vertebrata</taxon>
        <taxon>Euteleostomi</taxon>
        <taxon>Actinopterygii</taxon>
        <taxon>Neopterygii</taxon>
        <taxon>Teleostei</taxon>
        <taxon>Protacanthopterygii</taxon>
        <taxon>Esociformes</taxon>
        <taxon>Esocidae</taxon>
        <taxon>Esox</taxon>
    </lineage>
</organism>
<dbReference type="AlphaFoldDB" id="A0AAY5KNJ3"/>
<name>A0AAY5KNJ3_ESOLU</name>
<evidence type="ECO:0000313" key="2">
    <source>
        <dbReference type="Ensembl" id="ENSELUP00000090296.1"/>
    </source>
</evidence>
<proteinExistence type="predicted"/>
<reference evidence="2" key="3">
    <citation type="submission" date="2025-09" db="UniProtKB">
        <authorList>
            <consortium name="Ensembl"/>
        </authorList>
    </citation>
    <scope>IDENTIFICATION</scope>
</reference>